<dbReference type="InterPro" id="IPR008927">
    <property type="entry name" value="6-PGluconate_DH-like_C_sf"/>
</dbReference>
<sequence>MVKYMDNTFLATKVIFCNEMYDYCEKM</sequence>
<dbReference type="AlphaFoldDB" id="A0A7L7KUN7"/>
<evidence type="ECO:0000259" key="1">
    <source>
        <dbReference type="Pfam" id="PF00984"/>
    </source>
</evidence>
<evidence type="ECO:0000313" key="3">
    <source>
        <dbReference type="Proteomes" id="UP000514720"/>
    </source>
</evidence>
<dbReference type="Pfam" id="PF00984">
    <property type="entry name" value="UDPG_MGDP_dh"/>
    <property type="match status" value="1"/>
</dbReference>
<dbReference type="InterPro" id="IPR014026">
    <property type="entry name" value="UDP-Glc/GDP-Man_DH_dimer"/>
</dbReference>
<dbReference type="EMBL" id="CP048914">
    <property type="protein sequence ID" value="QMS85992.1"/>
    <property type="molecule type" value="Genomic_DNA"/>
</dbReference>
<protein>
    <recommendedName>
        <fullName evidence="1">UDP-glucose/GDP-mannose dehydrogenase dimerisation domain-containing protein</fullName>
    </recommendedName>
</protein>
<dbReference type="SUPFAM" id="SSF48179">
    <property type="entry name" value="6-phosphogluconate dehydrogenase C-terminal domain-like"/>
    <property type="match status" value="1"/>
</dbReference>
<keyword evidence="3" id="KW-1185">Reference proteome</keyword>
<dbReference type="KEGG" id="xcl:G4Z02_01015"/>
<dbReference type="Gene3D" id="1.20.5.100">
    <property type="entry name" value="Cytochrome c1, transmembrane anchor, C-terminal"/>
    <property type="match status" value="1"/>
</dbReference>
<feature type="domain" description="UDP-glucose/GDP-mannose dehydrogenase dimerisation" evidence="1">
    <location>
        <begin position="1"/>
        <end position="27"/>
    </location>
</feature>
<accession>A0A7L7KUN7</accession>
<reference evidence="2 3" key="1">
    <citation type="submission" date="2020-02" db="EMBL/GenBank/DDBJ databases">
        <authorList>
            <person name="Zheng R.K."/>
            <person name="Sun C.M."/>
        </authorList>
    </citation>
    <scope>NUCLEOTIDE SEQUENCE [LARGE SCALE GENOMIC DNA]</scope>
    <source>
        <strain evidence="3">zrk13</strain>
    </source>
</reference>
<gene>
    <name evidence="2" type="ORF">G4Z02_01015</name>
</gene>
<dbReference type="GO" id="GO:0016616">
    <property type="term" value="F:oxidoreductase activity, acting on the CH-OH group of donors, NAD or NADP as acceptor"/>
    <property type="evidence" value="ECO:0007669"/>
    <property type="project" value="InterPro"/>
</dbReference>
<dbReference type="GO" id="GO:0051287">
    <property type="term" value="F:NAD binding"/>
    <property type="evidence" value="ECO:0007669"/>
    <property type="project" value="InterPro"/>
</dbReference>
<dbReference type="Proteomes" id="UP000514720">
    <property type="component" value="Chromosome"/>
</dbReference>
<name>A0A7L7KUN7_9MOLU</name>
<organism evidence="2 3">
    <name type="scientific">Candidatus Xianfuyuplasma coldseepsis</name>
    <dbReference type="NCBI Taxonomy" id="2782163"/>
    <lineage>
        <taxon>Bacteria</taxon>
        <taxon>Bacillati</taxon>
        <taxon>Mycoplasmatota</taxon>
        <taxon>Mollicutes</taxon>
        <taxon>Candidatus Izemoplasmatales</taxon>
        <taxon>Candidatus Izemoplasmataceae</taxon>
        <taxon>Candidatus Xianfuyuplasma</taxon>
    </lineage>
</organism>
<evidence type="ECO:0000313" key="2">
    <source>
        <dbReference type="EMBL" id="QMS85992.1"/>
    </source>
</evidence>
<proteinExistence type="predicted"/>